<evidence type="ECO:0000313" key="1">
    <source>
        <dbReference type="EMBL" id="MCX2743168.1"/>
    </source>
</evidence>
<evidence type="ECO:0000313" key="2">
    <source>
        <dbReference type="Proteomes" id="UP001209885"/>
    </source>
</evidence>
<sequence>MIKILSRKETLEYNSTLASFIVKVQEDKYSPEKNQMLLEPGEHYDDQIGEYRSFNREECNRINEELLTEFNRKADKINVKSLPKKFTFKVYDFPAASMSDLVLQIGLTFQKISNQLNAGPVLFMNDFAVPWLSQKNDYAPVKEAQMYLKRIGVDDDFAGGFIVNTPELLDFMSYLFWIIRCNAELPPCYFTFQKSKFVASLCKYGNVHFTFYNEEEMKVLEKIFDHLDMKEVPGGACLERFADGASIEGRRIDW</sequence>
<reference evidence="1 2" key="1">
    <citation type="submission" date="2022-11" db="EMBL/GenBank/DDBJ databases">
        <title>The characterization of three novel Bacteroidetes species and genomic analysis of their roles in tidal elemental geochemical cycles.</title>
        <authorList>
            <person name="Ma K."/>
        </authorList>
    </citation>
    <scope>NUCLEOTIDE SEQUENCE [LARGE SCALE GENOMIC DNA]</scope>
    <source>
        <strain evidence="1 2">M17</strain>
    </source>
</reference>
<protein>
    <submittedName>
        <fullName evidence="1">Uncharacterized protein</fullName>
    </submittedName>
</protein>
<accession>A0ABT3RMX3</accession>
<proteinExistence type="predicted"/>
<dbReference type="RefSeq" id="WP_266055543.1">
    <property type="nucleotide sequence ID" value="NZ_JAPFQN010000003.1"/>
</dbReference>
<organism evidence="1 2">
    <name type="scientific">Mangrovivirga halotolerans</name>
    <dbReference type="NCBI Taxonomy" id="2993936"/>
    <lineage>
        <taxon>Bacteria</taxon>
        <taxon>Pseudomonadati</taxon>
        <taxon>Bacteroidota</taxon>
        <taxon>Cytophagia</taxon>
        <taxon>Cytophagales</taxon>
        <taxon>Mangrovivirgaceae</taxon>
        <taxon>Mangrovivirga</taxon>
    </lineage>
</organism>
<name>A0ABT3RMX3_9BACT</name>
<dbReference type="EMBL" id="JAPFQN010000003">
    <property type="protein sequence ID" value="MCX2743168.1"/>
    <property type="molecule type" value="Genomic_DNA"/>
</dbReference>
<comment type="caution">
    <text evidence="1">The sequence shown here is derived from an EMBL/GenBank/DDBJ whole genome shotgun (WGS) entry which is preliminary data.</text>
</comment>
<keyword evidence="2" id="KW-1185">Reference proteome</keyword>
<gene>
    <name evidence="1" type="ORF">OO013_04790</name>
</gene>
<dbReference type="Proteomes" id="UP001209885">
    <property type="component" value="Unassembled WGS sequence"/>
</dbReference>